<evidence type="ECO:0000313" key="2">
    <source>
        <dbReference type="EMBL" id="CAI9094161.1"/>
    </source>
</evidence>
<evidence type="ECO:0000313" key="3">
    <source>
        <dbReference type="Proteomes" id="UP001161247"/>
    </source>
</evidence>
<keyword evidence="3" id="KW-1185">Reference proteome</keyword>
<name>A0AAV1CFM7_OLDCO</name>
<organism evidence="2 3">
    <name type="scientific">Oldenlandia corymbosa var. corymbosa</name>
    <dbReference type="NCBI Taxonomy" id="529605"/>
    <lineage>
        <taxon>Eukaryota</taxon>
        <taxon>Viridiplantae</taxon>
        <taxon>Streptophyta</taxon>
        <taxon>Embryophyta</taxon>
        <taxon>Tracheophyta</taxon>
        <taxon>Spermatophyta</taxon>
        <taxon>Magnoliopsida</taxon>
        <taxon>eudicotyledons</taxon>
        <taxon>Gunneridae</taxon>
        <taxon>Pentapetalae</taxon>
        <taxon>asterids</taxon>
        <taxon>lamiids</taxon>
        <taxon>Gentianales</taxon>
        <taxon>Rubiaceae</taxon>
        <taxon>Rubioideae</taxon>
        <taxon>Spermacoceae</taxon>
        <taxon>Hedyotis-Oldenlandia complex</taxon>
        <taxon>Oldenlandia</taxon>
    </lineage>
</organism>
<gene>
    <name evidence="2" type="ORF">OLC1_LOCUS5390</name>
</gene>
<sequence length="165" mass="18917">MYNLSSYPPPRYSSCPRPGPRGLPSPPTPIPSPMSVEWRSPYHSPSFPHPGNSHRVYPLVVGLVPPTPLRHLPPTLISCPLAEVPFPLEYLHVLPLSLIPWVLAEVPDPLEYLHVQLSLLHHQWMNELRKLTKDLIRKVKVSDHDLADEYDEKLQDTMIRYYKAP</sequence>
<evidence type="ECO:0000256" key="1">
    <source>
        <dbReference type="SAM" id="MobiDB-lite"/>
    </source>
</evidence>
<protein>
    <submittedName>
        <fullName evidence="2">OLC1v1029851C1</fullName>
    </submittedName>
</protein>
<dbReference type="AlphaFoldDB" id="A0AAV1CFM7"/>
<feature type="compositionally biased region" description="Pro residues" evidence="1">
    <location>
        <begin position="7"/>
        <end position="30"/>
    </location>
</feature>
<accession>A0AAV1CFM7</accession>
<reference evidence="2" key="1">
    <citation type="submission" date="2023-03" db="EMBL/GenBank/DDBJ databases">
        <authorList>
            <person name="Julca I."/>
        </authorList>
    </citation>
    <scope>NUCLEOTIDE SEQUENCE</scope>
</reference>
<feature type="region of interest" description="Disordered" evidence="1">
    <location>
        <begin position="1"/>
        <end position="30"/>
    </location>
</feature>
<proteinExistence type="predicted"/>
<dbReference type="EMBL" id="OX459119">
    <property type="protein sequence ID" value="CAI9094161.1"/>
    <property type="molecule type" value="Genomic_DNA"/>
</dbReference>
<dbReference type="Proteomes" id="UP001161247">
    <property type="component" value="Chromosome 2"/>
</dbReference>